<dbReference type="EMBL" id="HBUE01012043">
    <property type="protein sequence ID" value="CAG6448939.1"/>
    <property type="molecule type" value="Transcribed_RNA"/>
</dbReference>
<name>A0A8D8A427_CULPI</name>
<protein>
    <submittedName>
        <fullName evidence="2">(northern house mosquito) hypothetical protein</fullName>
    </submittedName>
</protein>
<reference evidence="2" key="1">
    <citation type="submission" date="2021-05" db="EMBL/GenBank/DDBJ databases">
        <authorList>
            <person name="Alioto T."/>
            <person name="Alioto T."/>
            <person name="Gomez Garrido J."/>
        </authorList>
    </citation>
    <scope>NUCLEOTIDE SEQUENCE</scope>
</reference>
<dbReference type="AlphaFoldDB" id="A0A8D8A427"/>
<evidence type="ECO:0000256" key="1">
    <source>
        <dbReference type="SAM" id="MobiDB-lite"/>
    </source>
</evidence>
<sequence>MSTTIAMSGDGDGVNLGEPTADEQFPTPELETVKREISKLMNNRAVDKDRLHGELFKYGGEQLARAIHLVISKIWREEKLPEECVPSTKRVISWTAVTTAASRLSMRPIKSSP</sequence>
<feature type="region of interest" description="Disordered" evidence="1">
    <location>
        <begin position="1"/>
        <end position="26"/>
    </location>
</feature>
<proteinExistence type="predicted"/>
<accession>A0A8D8A427</accession>
<organism evidence="2">
    <name type="scientific">Culex pipiens</name>
    <name type="common">House mosquito</name>
    <dbReference type="NCBI Taxonomy" id="7175"/>
    <lineage>
        <taxon>Eukaryota</taxon>
        <taxon>Metazoa</taxon>
        <taxon>Ecdysozoa</taxon>
        <taxon>Arthropoda</taxon>
        <taxon>Hexapoda</taxon>
        <taxon>Insecta</taxon>
        <taxon>Pterygota</taxon>
        <taxon>Neoptera</taxon>
        <taxon>Endopterygota</taxon>
        <taxon>Diptera</taxon>
        <taxon>Nematocera</taxon>
        <taxon>Culicoidea</taxon>
        <taxon>Culicidae</taxon>
        <taxon>Culicinae</taxon>
        <taxon>Culicini</taxon>
        <taxon>Culex</taxon>
        <taxon>Culex</taxon>
    </lineage>
</organism>
<evidence type="ECO:0000313" key="2">
    <source>
        <dbReference type="EMBL" id="CAG6448939.1"/>
    </source>
</evidence>